<evidence type="ECO:0000313" key="3">
    <source>
        <dbReference type="Proteomes" id="UP000244189"/>
    </source>
</evidence>
<dbReference type="InterPro" id="IPR012296">
    <property type="entry name" value="Nuclease_put_TT1808"/>
</dbReference>
<dbReference type="PANTHER" id="PTHR35400">
    <property type="entry name" value="SLR1083 PROTEIN"/>
    <property type="match status" value="1"/>
</dbReference>
<keyword evidence="2" id="KW-0255">Endonuclease</keyword>
<dbReference type="Proteomes" id="UP000244189">
    <property type="component" value="Unassembled WGS sequence"/>
</dbReference>
<evidence type="ECO:0000313" key="2">
    <source>
        <dbReference type="EMBL" id="PTQ62174.1"/>
    </source>
</evidence>
<dbReference type="CDD" id="cd06260">
    <property type="entry name" value="DUF820-like"/>
    <property type="match status" value="1"/>
</dbReference>
<dbReference type="SUPFAM" id="SSF52980">
    <property type="entry name" value="Restriction endonuclease-like"/>
    <property type="match status" value="1"/>
</dbReference>
<accession>A0A2T5GS79</accession>
<dbReference type="Gene3D" id="3.90.1570.10">
    <property type="entry name" value="tt1808, chain A"/>
    <property type="match status" value="1"/>
</dbReference>
<feature type="domain" description="Putative restriction endonuclease" evidence="1">
    <location>
        <begin position="26"/>
        <end position="183"/>
    </location>
</feature>
<protein>
    <submittedName>
        <fullName evidence="2">Uma2 family endonuclease</fullName>
    </submittedName>
</protein>
<sequence length="192" mass="21087">MNKHAAIVRAEPEPQVRSTPARFTAAEFMRMAEAGAFDDMKIELVDGELERMNPPMSNHSWYQSEVFAALLPIAHVAGLFALAETGLRVSESTIRACDVALVRTRPDTNRLCSAPDIVLAVEIAETTLARDMGPKRTDYARIGIAQYWVVDSARSVVHVFGEPIDGDYAQVRTIRFGEPLDVPGTDGTITID</sequence>
<keyword evidence="2" id="KW-0540">Nuclease</keyword>
<dbReference type="AlphaFoldDB" id="A0A2T5GS79"/>
<evidence type="ECO:0000259" key="1">
    <source>
        <dbReference type="Pfam" id="PF05685"/>
    </source>
</evidence>
<dbReference type="InterPro" id="IPR011335">
    <property type="entry name" value="Restrct_endonuc-II-like"/>
</dbReference>
<dbReference type="Pfam" id="PF05685">
    <property type="entry name" value="Uma2"/>
    <property type="match status" value="1"/>
</dbReference>
<dbReference type="GO" id="GO:0004519">
    <property type="term" value="F:endonuclease activity"/>
    <property type="evidence" value="ECO:0007669"/>
    <property type="project" value="UniProtKB-KW"/>
</dbReference>
<gene>
    <name evidence="2" type="ORF">C8J26_0451</name>
</gene>
<dbReference type="InterPro" id="IPR008538">
    <property type="entry name" value="Uma2"/>
</dbReference>
<keyword evidence="3" id="KW-1185">Reference proteome</keyword>
<name>A0A2T5GS79_9SPHN</name>
<organism evidence="2 3">
    <name type="scientific">Sphingomonas aurantiaca</name>
    <dbReference type="NCBI Taxonomy" id="185949"/>
    <lineage>
        <taxon>Bacteria</taxon>
        <taxon>Pseudomonadati</taxon>
        <taxon>Pseudomonadota</taxon>
        <taxon>Alphaproteobacteria</taxon>
        <taxon>Sphingomonadales</taxon>
        <taxon>Sphingomonadaceae</taxon>
        <taxon>Sphingomonas</taxon>
    </lineage>
</organism>
<comment type="caution">
    <text evidence="2">The sequence shown here is derived from an EMBL/GenBank/DDBJ whole genome shotgun (WGS) entry which is preliminary data.</text>
</comment>
<reference evidence="2 3" key="1">
    <citation type="submission" date="2018-04" db="EMBL/GenBank/DDBJ databases">
        <title>Genomic Encyclopedia of Type Strains, Phase III (KMG-III): the genomes of soil and plant-associated and newly described type strains.</title>
        <authorList>
            <person name="Whitman W."/>
        </authorList>
    </citation>
    <scope>NUCLEOTIDE SEQUENCE [LARGE SCALE GENOMIC DNA]</scope>
    <source>
        <strain evidence="2 3">MA101b</strain>
    </source>
</reference>
<dbReference type="EMBL" id="QAOG01000001">
    <property type="protein sequence ID" value="PTQ62174.1"/>
    <property type="molecule type" value="Genomic_DNA"/>
</dbReference>
<dbReference type="RefSeq" id="WP_107956531.1">
    <property type="nucleotide sequence ID" value="NZ_QAOG01000001.1"/>
</dbReference>
<keyword evidence="2" id="KW-0378">Hydrolase</keyword>
<proteinExistence type="predicted"/>
<dbReference type="PANTHER" id="PTHR35400:SF3">
    <property type="entry name" value="SLL1072 PROTEIN"/>
    <property type="match status" value="1"/>
</dbReference>